<dbReference type="AlphaFoldDB" id="A0A9P6D765"/>
<evidence type="ECO:0000256" key="1">
    <source>
        <dbReference type="SAM" id="Phobius"/>
    </source>
</evidence>
<keyword evidence="1" id="KW-0812">Transmembrane</keyword>
<evidence type="ECO:0000313" key="3">
    <source>
        <dbReference type="Proteomes" id="UP000807469"/>
    </source>
</evidence>
<sequence>MPEKWSSLQEVSKDSAIFHQVVFTLFGVYVWELLVTWDFEWSLLTRRRNFRWPLVSPFFFLCRYCMLLAFLGLILSFSIKEKASFFHALNTFNSWTGNMSILCASTSLMLRTIALWERRKLIIAILGTLCLAHWSLLYRTMFVVVSEWDPITNSCAVVQTDPSMLNITFFFTMGFDFIILVFTAIALLSRHSIRTDLWKLLFQDGLVYFLASFSTNCIPAVRRII</sequence>
<evidence type="ECO:0000313" key="2">
    <source>
        <dbReference type="EMBL" id="KAF9485378.1"/>
    </source>
</evidence>
<keyword evidence="3" id="KW-1185">Reference proteome</keyword>
<feature type="transmembrane region" description="Helical" evidence="1">
    <location>
        <begin position="165"/>
        <end position="188"/>
    </location>
</feature>
<reference evidence="2" key="1">
    <citation type="submission" date="2020-11" db="EMBL/GenBank/DDBJ databases">
        <authorList>
            <consortium name="DOE Joint Genome Institute"/>
            <person name="Ahrendt S."/>
            <person name="Riley R."/>
            <person name="Andreopoulos W."/>
            <person name="Labutti K."/>
            <person name="Pangilinan J."/>
            <person name="Ruiz-Duenas F.J."/>
            <person name="Barrasa J.M."/>
            <person name="Sanchez-Garcia M."/>
            <person name="Camarero S."/>
            <person name="Miyauchi S."/>
            <person name="Serrano A."/>
            <person name="Linde D."/>
            <person name="Babiker R."/>
            <person name="Drula E."/>
            <person name="Ayuso-Fernandez I."/>
            <person name="Pacheco R."/>
            <person name="Padilla G."/>
            <person name="Ferreira P."/>
            <person name="Barriuso J."/>
            <person name="Kellner H."/>
            <person name="Castanera R."/>
            <person name="Alfaro M."/>
            <person name="Ramirez L."/>
            <person name="Pisabarro A.G."/>
            <person name="Kuo A."/>
            <person name="Tritt A."/>
            <person name="Lipzen A."/>
            <person name="He G."/>
            <person name="Yan M."/>
            <person name="Ng V."/>
            <person name="Cullen D."/>
            <person name="Martin F."/>
            <person name="Rosso M.-N."/>
            <person name="Henrissat B."/>
            <person name="Hibbett D."/>
            <person name="Martinez A.T."/>
            <person name="Grigoriev I.V."/>
        </authorList>
    </citation>
    <scope>NUCLEOTIDE SEQUENCE</scope>
    <source>
        <strain evidence="2">CIRM-BRFM 674</strain>
    </source>
</reference>
<keyword evidence="1" id="KW-0472">Membrane</keyword>
<dbReference type="EMBL" id="MU155136">
    <property type="protein sequence ID" value="KAF9485378.1"/>
    <property type="molecule type" value="Genomic_DNA"/>
</dbReference>
<dbReference type="OrthoDB" id="3197626at2759"/>
<dbReference type="Proteomes" id="UP000807469">
    <property type="component" value="Unassembled WGS sequence"/>
</dbReference>
<feature type="transmembrane region" description="Helical" evidence="1">
    <location>
        <begin position="123"/>
        <end position="145"/>
    </location>
</feature>
<gene>
    <name evidence="2" type="ORF">BDN70DRAFT_903200</name>
</gene>
<feature type="transmembrane region" description="Helical" evidence="1">
    <location>
        <begin position="58"/>
        <end position="79"/>
    </location>
</feature>
<feature type="transmembrane region" description="Helical" evidence="1">
    <location>
        <begin position="16"/>
        <end position="37"/>
    </location>
</feature>
<name>A0A9P6D765_9AGAR</name>
<proteinExistence type="predicted"/>
<keyword evidence="1" id="KW-1133">Transmembrane helix</keyword>
<comment type="caution">
    <text evidence="2">The sequence shown here is derived from an EMBL/GenBank/DDBJ whole genome shotgun (WGS) entry which is preliminary data.</text>
</comment>
<accession>A0A9P6D765</accession>
<protein>
    <submittedName>
        <fullName evidence="2">Uncharacterized protein</fullName>
    </submittedName>
</protein>
<feature type="transmembrane region" description="Helical" evidence="1">
    <location>
        <begin position="99"/>
        <end position="116"/>
    </location>
</feature>
<organism evidence="2 3">
    <name type="scientific">Pholiota conissans</name>
    <dbReference type="NCBI Taxonomy" id="109636"/>
    <lineage>
        <taxon>Eukaryota</taxon>
        <taxon>Fungi</taxon>
        <taxon>Dikarya</taxon>
        <taxon>Basidiomycota</taxon>
        <taxon>Agaricomycotina</taxon>
        <taxon>Agaricomycetes</taxon>
        <taxon>Agaricomycetidae</taxon>
        <taxon>Agaricales</taxon>
        <taxon>Agaricineae</taxon>
        <taxon>Strophariaceae</taxon>
        <taxon>Pholiota</taxon>
    </lineage>
</organism>